<dbReference type="AlphaFoldDB" id="K8E4B2"/>
<dbReference type="EMBL" id="HE999757">
    <property type="protein sequence ID" value="CCO11317.2"/>
    <property type="molecule type" value="Genomic_DNA"/>
</dbReference>
<dbReference type="Proteomes" id="UP000000212">
    <property type="component" value="Chromosome"/>
</dbReference>
<dbReference type="STRING" id="1234679.BN424_1876"/>
<evidence type="ECO:0000313" key="2">
    <source>
        <dbReference type="Proteomes" id="UP000000212"/>
    </source>
</evidence>
<sequence length="125" mass="14607">MKYELGDKVKITKYWRKKTLPDGFEDYLKENQEEFAGGGVEYKKYEKINVEEIGYISGIRQQKISTTLSWELEEGMDFGEFGTAPDFEGIRQLDSKHIQVYLVATRMNCLRRVSFEDIEFLGGKE</sequence>
<dbReference type="HOGENOM" id="CLU_1988608_0_0_9"/>
<keyword evidence="2" id="KW-1185">Reference proteome</keyword>
<organism evidence="1 2">
    <name type="scientific">Carnobacterium maltaromaticum LMA28</name>
    <dbReference type="NCBI Taxonomy" id="1234679"/>
    <lineage>
        <taxon>Bacteria</taxon>
        <taxon>Bacillati</taxon>
        <taxon>Bacillota</taxon>
        <taxon>Bacilli</taxon>
        <taxon>Lactobacillales</taxon>
        <taxon>Carnobacteriaceae</taxon>
        <taxon>Carnobacterium</taxon>
    </lineage>
</organism>
<dbReference type="KEGG" id="cml:BN424_1876"/>
<name>K8E4B2_CARML</name>
<proteinExistence type="predicted"/>
<protein>
    <submittedName>
        <fullName evidence="1">Uncharacterized protein</fullName>
    </submittedName>
</protein>
<reference evidence="2" key="1">
    <citation type="journal article" date="2013" name="Genome Announc.">
        <title>Complete Chromosome Sequence of Carnobacterium maltaromaticum LMA 28.</title>
        <authorList>
            <person name="Cailliez-Grimal C."/>
            <person name="Chaillou S."/>
            <person name="Anba-Mondoloni J."/>
            <person name="Loux V."/>
            <person name="Afzal M.I."/>
            <person name="Rahman A."/>
            <person name="Kergourlay G."/>
            <person name="Champomier-Verges M.C."/>
            <person name="Zagorec M."/>
            <person name="Dalgaard P."/>
            <person name="Leisner J.J."/>
            <person name="Prevost H."/>
            <person name="Revol-Junelles A.M."/>
            <person name="Borges F."/>
        </authorList>
    </citation>
    <scope>NUCLEOTIDE SEQUENCE</scope>
    <source>
        <strain evidence="2">LMA28</strain>
    </source>
</reference>
<evidence type="ECO:0000313" key="1">
    <source>
        <dbReference type="EMBL" id="CCO11317.2"/>
    </source>
</evidence>
<gene>
    <name evidence="1" type="ORF">BN424_1876</name>
</gene>
<dbReference type="RefSeq" id="WP_015076547.1">
    <property type="nucleotide sequence ID" value="NC_019425.2"/>
</dbReference>
<accession>K8E4B2</accession>
<dbReference type="OrthoDB" id="2167580at2"/>